<accession>A0A4Y8ZNM5</accession>
<reference evidence="1 2" key="1">
    <citation type="submission" date="2019-03" db="EMBL/GenBank/DDBJ databases">
        <title>Genome sequence of Sphingomonas sp. 17J27-24.</title>
        <authorList>
            <person name="Kim M."/>
            <person name="Maeng S."/>
            <person name="Sathiyaraj S."/>
        </authorList>
    </citation>
    <scope>NUCLEOTIDE SEQUENCE [LARGE SCALE GENOMIC DNA]</scope>
    <source>
        <strain evidence="1 2">17J27-24</strain>
    </source>
</reference>
<dbReference type="RefSeq" id="WP_135087820.1">
    <property type="nucleotide sequence ID" value="NZ_SPDV01000028.1"/>
</dbReference>
<evidence type="ECO:0000313" key="1">
    <source>
        <dbReference type="EMBL" id="TFI57623.1"/>
    </source>
</evidence>
<dbReference type="OrthoDB" id="8449713at2"/>
<name>A0A4Y8ZNM5_9SPHN</name>
<protein>
    <submittedName>
        <fullName evidence="1">Uncharacterized protein</fullName>
    </submittedName>
</protein>
<evidence type="ECO:0000313" key="2">
    <source>
        <dbReference type="Proteomes" id="UP000298213"/>
    </source>
</evidence>
<sequence length="149" mass="16514">MDERTIQGSRIAIDAALKRFAEWGAKNLIKVTNIGPVQEELRGYFGFMQSVAGQTPSEISRTFGLRETDLAQGAMIYRLARIPLENEFVVRGYTTLPDGLRLPEGQIKDAAGYRVGTGALQYALTKPFPVTYLGLLRPHQGFDIRTIAP</sequence>
<organism evidence="1 2">
    <name type="scientific">Sphingomonas parva</name>
    <dbReference type="NCBI Taxonomy" id="2555898"/>
    <lineage>
        <taxon>Bacteria</taxon>
        <taxon>Pseudomonadati</taxon>
        <taxon>Pseudomonadota</taxon>
        <taxon>Alphaproteobacteria</taxon>
        <taxon>Sphingomonadales</taxon>
        <taxon>Sphingomonadaceae</taxon>
        <taxon>Sphingomonas</taxon>
    </lineage>
</organism>
<comment type="caution">
    <text evidence="1">The sequence shown here is derived from an EMBL/GenBank/DDBJ whole genome shotgun (WGS) entry which is preliminary data.</text>
</comment>
<dbReference type="Proteomes" id="UP000298213">
    <property type="component" value="Unassembled WGS sequence"/>
</dbReference>
<proteinExistence type="predicted"/>
<keyword evidence="2" id="KW-1185">Reference proteome</keyword>
<dbReference type="EMBL" id="SPDV01000028">
    <property type="protein sequence ID" value="TFI57623.1"/>
    <property type="molecule type" value="Genomic_DNA"/>
</dbReference>
<gene>
    <name evidence="1" type="ORF">E2493_13945</name>
</gene>
<dbReference type="AlphaFoldDB" id="A0A4Y8ZNM5"/>